<reference evidence="2" key="1">
    <citation type="submission" date="2024-07" db="EMBL/GenBank/DDBJ databases">
        <authorList>
            <person name="Biller S.J."/>
        </authorList>
    </citation>
    <scope>NUCLEOTIDE SEQUENCE</scope>
    <source>
        <strain evidence="2">WC2420</strain>
    </source>
</reference>
<sequence>MTLIEIMLVLGLIAMLSIGSLQGWREHQQRARLEQQAQMLRIYLSGLQAQSYQYNLSHLLWTIVGKSGCVGSGIKPADCASAGDSLFKPTAPDITVGVYSEKTMGFYGLRNMAQAGHITLTNAAGTIRVILSARGRIRLCSEGKSIAGMAVC</sequence>
<accession>A0AB39VU42</accession>
<dbReference type="SUPFAM" id="SSF54523">
    <property type="entry name" value="Pili subunits"/>
    <property type="match status" value="1"/>
</dbReference>
<name>A0AB39VU42_9GAMM</name>
<dbReference type="InterPro" id="IPR045584">
    <property type="entry name" value="Pilin-like"/>
</dbReference>
<evidence type="ECO:0000313" key="2">
    <source>
        <dbReference type="EMBL" id="XDU73375.1"/>
    </source>
</evidence>
<protein>
    <submittedName>
        <fullName evidence="2">Prepilin-type cleavage/methylation domain-containing protein</fullName>
    </submittedName>
</protein>
<gene>
    <name evidence="2" type="ORF">AB3G37_04475</name>
</gene>
<proteinExistence type="predicted"/>
<dbReference type="RefSeq" id="WP_369789838.1">
    <property type="nucleotide sequence ID" value="NZ_CP165628.1"/>
</dbReference>
<dbReference type="GO" id="GO:0016020">
    <property type="term" value="C:membrane"/>
    <property type="evidence" value="ECO:0007669"/>
    <property type="project" value="UniProtKB-SubCell"/>
</dbReference>
<comment type="subcellular location">
    <subcellularLocation>
        <location evidence="1">Membrane</location>
    </subcellularLocation>
</comment>
<dbReference type="AlphaFoldDB" id="A0AB39VU42"/>
<organism evidence="2">
    <name type="scientific">Rouxiella sp. WC2420</name>
    <dbReference type="NCBI Taxonomy" id="3234145"/>
    <lineage>
        <taxon>Bacteria</taxon>
        <taxon>Pseudomonadati</taxon>
        <taxon>Pseudomonadota</taxon>
        <taxon>Gammaproteobacteria</taxon>
        <taxon>Enterobacterales</taxon>
        <taxon>Yersiniaceae</taxon>
        <taxon>Rouxiella</taxon>
    </lineage>
</organism>
<dbReference type="EMBL" id="CP165628">
    <property type="protein sequence ID" value="XDU73375.1"/>
    <property type="molecule type" value="Genomic_DNA"/>
</dbReference>
<evidence type="ECO:0000256" key="1">
    <source>
        <dbReference type="ARBA" id="ARBA00004370"/>
    </source>
</evidence>